<dbReference type="Pfam" id="PF00908">
    <property type="entry name" value="dTDP_sugar_isom"/>
    <property type="match status" value="1"/>
</dbReference>
<sequence>MRRLTIGDTPIAGVKTIDRQLFRDERGHFGRLFCAETLAEAGWPGPVVQINESWTSRRGSLRGMHYQIPPHAESKLVTCIRGAVMDVAVDLRHGSPTLLGWHAETLSAENGRALLLPPGCAHGFQALTDDVLLVYCHSAPYVPAADAGVQPLDPRIGIRWPVPIADLSERDRNLPSLPANYLGVRF</sequence>
<evidence type="ECO:0000256" key="9">
    <source>
        <dbReference type="PIRSR" id="PIRSR600888-3"/>
    </source>
</evidence>
<dbReference type="SUPFAM" id="SSF51182">
    <property type="entry name" value="RmlC-like cupins"/>
    <property type="match status" value="1"/>
</dbReference>
<dbReference type="GO" id="GO:0019305">
    <property type="term" value="P:dTDP-rhamnose biosynthetic process"/>
    <property type="evidence" value="ECO:0007669"/>
    <property type="project" value="TreeGrafter"/>
</dbReference>
<feature type="active site" description="Proton donor" evidence="8">
    <location>
        <position position="135"/>
    </location>
</feature>
<evidence type="ECO:0000256" key="4">
    <source>
        <dbReference type="ARBA" id="ARBA00019595"/>
    </source>
</evidence>
<dbReference type="EMBL" id="CP047895">
    <property type="protein sequence ID" value="QHL90234.1"/>
    <property type="molecule type" value="Genomic_DNA"/>
</dbReference>
<dbReference type="PANTHER" id="PTHR21047:SF2">
    <property type="entry name" value="THYMIDINE DIPHOSPHO-4-KETO-RHAMNOSE 3,5-EPIMERASE"/>
    <property type="match status" value="1"/>
</dbReference>
<dbReference type="Proteomes" id="UP000464468">
    <property type="component" value="Chromosome"/>
</dbReference>
<evidence type="ECO:0000256" key="7">
    <source>
        <dbReference type="ARBA" id="ARBA00033311"/>
    </source>
</evidence>
<evidence type="ECO:0000256" key="1">
    <source>
        <dbReference type="ARBA" id="ARBA00001298"/>
    </source>
</evidence>
<dbReference type="PANTHER" id="PTHR21047">
    <property type="entry name" value="DTDP-6-DEOXY-D-GLUCOSE-3,5 EPIMERASE"/>
    <property type="match status" value="1"/>
</dbReference>
<comment type="catalytic activity">
    <reaction evidence="1">
        <text>dTDP-4-dehydro-6-deoxy-alpha-D-glucose = dTDP-4-dehydro-beta-L-rhamnose</text>
        <dbReference type="Rhea" id="RHEA:16969"/>
        <dbReference type="ChEBI" id="CHEBI:57649"/>
        <dbReference type="ChEBI" id="CHEBI:62830"/>
        <dbReference type="EC" id="5.1.3.13"/>
    </reaction>
</comment>
<dbReference type="Gene3D" id="2.60.120.10">
    <property type="entry name" value="Jelly Rolls"/>
    <property type="match status" value="1"/>
</dbReference>
<gene>
    <name evidence="10" type="ORF">GVO57_04510</name>
</gene>
<evidence type="ECO:0000256" key="5">
    <source>
        <dbReference type="ARBA" id="ARBA00029758"/>
    </source>
</evidence>
<dbReference type="InterPro" id="IPR000888">
    <property type="entry name" value="RmlC-like"/>
</dbReference>
<evidence type="ECO:0000256" key="2">
    <source>
        <dbReference type="ARBA" id="ARBA00001997"/>
    </source>
</evidence>
<comment type="function">
    <text evidence="2">Catalyzes the epimerization of the C3' and C5'positions of dTDP-6-deoxy-D-xylo-4-hexulose, forming dTDP-6-deoxy-L-lyxo-4-hexulose.</text>
</comment>
<dbReference type="KEGG" id="schy:GVO57_04510"/>
<dbReference type="CDD" id="cd00438">
    <property type="entry name" value="cupin_RmlC"/>
    <property type="match status" value="1"/>
</dbReference>
<accession>A0A7Z2NVM8</accession>
<protein>
    <recommendedName>
        <fullName evidence="4">dTDP-4-dehydrorhamnose 3,5-epimerase</fullName>
        <ecNumber evidence="3">5.1.3.13</ecNumber>
    </recommendedName>
    <alternativeName>
        <fullName evidence="6">Thymidine diphospho-4-keto-rhamnose 3,5-epimerase</fullName>
    </alternativeName>
    <alternativeName>
        <fullName evidence="5">dTDP-4-keto-6-deoxyglucose 3,5-epimerase</fullName>
    </alternativeName>
    <alternativeName>
        <fullName evidence="7">dTDP-6-deoxy-D-xylo-4-hexulose 3,5-epimerase</fullName>
    </alternativeName>
</protein>
<dbReference type="GO" id="GO:0005829">
    <property type="term" value="C:cytosol"/>
    <property type="evidence" value="ECO:0007669"/>
    <property type="project" value="TreeGrafter"/>
</dbReference>
<evidence type="ECO:0000256" key="6">
    <source>
        <dbReference type="ARBA" id="ARBA00031424"/>
    </source>
</evidence>
<feature type="active site" description="Proton acceptor" evidence="8">
    <location>
        <position position="65"/>
    </location>
</feature>
<dbReference type="AlphaFoldDB" id="A0A7Z2NVM8"/>
<dbReference type="RefSeq" id="WP_160592162.1">
    <property type="nucleotide sequence ID" value="NZ_CP047895.1"/>
</dbReference>
<evidence type="ECO:0000256" key="8">
    <source>
        <dbReference type="PIRSR" id="PIRSR600888-1"/>
    </source>
</evidence>
<proteinExistence type="predicted"/>
<dbReference type="InterPro" id="IPR014710">
    <property type="entry name" value="RmlC-like_jellyroll"/>
</dbReference>
<organism evidence="10 11">
    <name type="scientific">Sphingomonas changnyeongensis</name>
    <dbReference type="NCBI Taxonomy" id="2698679"/>
    <lineage>
        <taxon>Bacteria</taxon>
        <taxon>Pseudomonadati</taxon>
        <taxon>Pseudomonadota</taxon>
        <taxon>Alphaproteobacteria</taxon>
        <taxon>Sphingomonadales</taxon>
        <taxon>Sphingomonadaceae</taxon>
        <taxon>Sphingomonas</taxon>
    </lineage>
</organism>
<keyword evidence="11" id="KW-1185">Reference proteome</keyword>
<dbReference type="GO" id="GO:0008830">
    <property type="term" value="F:dTDP-4-dehydrorhamnose 3,5-epimerase activity"/>
    <property type="evidence" value="ECO:0007669"/>
    <property type="project" value="UniProtKB-EC"/>
</dbReference>
<feature type="site" description="Participates in a stacking interaction with the thymidine ring of dTDP-4-oxo-6-deoxyglucose" evidence="9">
    <location>
        <position position="141"/>
    </location>
</feature>
<name>A0A7Z2NVM8_9SPHN</name>
<dbReference type="EC" id="5.1.3.13" evidence="3"/>
<reference evidence="10 11" key="1">
    <citation type="submission" date="2020-01" db="EMBL/GenBank/DDBJ databases">
        <title>Sphingomonas sp. C33 whole genome sequece.</title>
        <authorList>
            <person name="Park C."/>
        </authorList>
    </citation>
    <scope>NUCLEOTIDE SEQUENCE [LARGE SCALE GENOMIC DNA]</scope>
    <source>
        <strain evidence="10 11">C33</strain>
    </source>
</reference>
<dbReference type="InterPro" id="IPR011051">
    <property type="entry name" value="RmlC_Cupin_sf"/>
</dbReference>
<dbReference type="GO" id="GO:0000271">
    <property type="term" value="P:polysaccharide biosynthetic process"/>
    <property type="evidence" value="ECO:0007669"/>
    <property type="project" value="TreeGrafter"/>
</dbReference>
<evidence type="ECO:0000313" key="11">
    <source>
        <dbReference type="Proteomes" id="UP000464468"/>
    </source>
</evidence>
<evidence type="ECO:0000256" key="3">
    <source>
        <dbReference type="ARBA" id="ARBA00012098"/>
    </source>
</evidence>
<evidence type="ECO:0000313" key="10">
    <source>
        <dbReference type="EMBL" id="QHL90234.1"/>
    </source>
</evidence>